<dbReference type="Pfam" id="PF13561">
    <property type="entry name" value="adh_short_C2"/>
    <property type="match status" value="1"/>
</dbReference>
<evidence type="ECO:0000256" key="3">
    <source>
        <dbReference type="SAM" id="MobiDB-lite"/>
    </source>
</evidence>
<keyword evidence="5" id="KW-1185">Reference proteome</keyword>
<comment type="caution">
    <text evidence="4">The sequence shown here is derived from an EMBL/GenBank/DDBJ whole genome shotgun (WGS) entry which is preliminary data.</text>
</comment>
<name>A0ABP7I5Q5_9ACTN</name>
<organism evidence="4 5">
    <name type="scientific">Sphaerisporangium flaviroseum</name>
    <dbReference type="NCBI Taxonomy" id="509199"/>
    <lineage>
        <taxon>Bacteria</taxon>
        <taxon>Bacillati</taxon>
        <taxon>Actinomycetota</taxon>
        <taxon>Actinomycetes</taxon>
        <taxon>Streptosporangiales</taxon>
        <taxon>Streptosporangiaceae</taxon>
        <taxon>Sphaerisporangium</taxon>
    </lineage>
</organism>
<reference evidence="5" key="1">
    <citation type="journal article" date="2019" name="Int. J. Syst. Evol. Microbiol.">
        <title>The Global Catalogue of Microorganisms (GCM) 10K type strain sequencing project: providing services to taxonomists for standard genome sequencing and annotation.</title>
        <authorList>
            <consortium name="The Broad Institute Genomics Platform"/>
            <consortium name="The Broad Institute Genome Sequencing Center for Infectious Disease"/>
            <person name="Wu L."/>
            <person name="Ma J."/>
        </authorList>
    </citation>
    <scope>NUCLEOTIDE SEQUENCE [LARGE SCALE GENOMIC DNA]</scope>
    <source>
        <strain evidence="5">JCM 16908</strain>
    </source>
</reference>
<dbReference type="PANTHER" id="PTHR42879">
    <property type="entry name" value="3-OXOACYL-(ACYL-CARRIER-PROTEIN) REDUCTASE"/>
    <property type="match status" value="1"/>
</dbReference>
<dbReference type="EMBL" id="BAAAZR010000008">
    <property type="protein sequence ID" value="GAA3810760.1"/>
    <property type="molecule type" value="Genomic_DNA"/>
</dbReference>
<sequence>MSGMGLGGRRAVVTGGAGAIGSAICADLVSLGAQVIVADVDEAGAARVAADLSDIVRDPVRPSGAEDASTRPSGGEDAFTRPSGGEAAFTRPSGGEDAFTRVSGGEAASTPPSRTVEPVAVPMRVDLADPASIEEFCGRLGPVDILVHNAGVSIVEPFVTSDPAAWDLMWAINLRAPMLLTRLLLPGMLSRSWGRLIFISSDGARAGSGGEGAYAATKAGLFGLAKTLAREAARHEVTSNVVCPGPTDTPMLRRIDAEKPGLVDKIAKGIPLRRLGAPADVAGLVAYLCTDRAAYITGQTLSVSGGITMH</sequence>
<dbReference type="Gene3D" id="3.40.50.720">
    <property type="entry name" value="NAD(P)-binding Rossmann-like Domain"/>
    <property type="match status" value="1"/>
</dbReference>
<dbReference type="InterPro" id="IPR002347">
    <property type="entry name" value="SDR_fam"/>
</dbReference>
<gene>
    <name evidence="4" type="ORF">GCM10022226_34020</name>
</gene>
<evidence type="ECO:0000313" key="4">
    <source>
        <dbReference type="EMBL" id="GAA3810760.1"/>
    </source>
</evidence>
<accession>A0ABP7I5Q5</accession>
<dbReference type="PANTHER" id="PTHR42879:SF2">
    <property type="entry name" value="3-OXOACYL-[ACYL-CARRIER-PROTEIN] REDUCTASE FABG"/>
    <property type="match status" value="1"/>
</dbReference>
<dbReference type="PROSITE" id="PS00061">
    <property type="entry name" value="ADH_SHORT"/>
    <property type="match status" value="1"/>
</dbReference>
<evidence type="ECO:0000313" key="5">
    <source>
        <dbReference type="Proteomes" id="UP001500888"/>
    </source>
</evidence>
<feature type="region of interest" description="Disordered" evidence="3">
    <location>
        <begin position="58"/>
        <end position="116"/>
    </location>
</feature>
<evidence type="ECO:0000256" key="2">
    <source>
        <dbReference type="RuleBase" id="RU000363"/>
    </source>
</evidence>
<dbReference type="Proteomes" id="UP001500888">
    <property type="component" value="Unassembled WGS sequence"/>
</dbReference>
<protein>
    <recommendedName>
        <fullName evidence="6">SDR family oxidoreductase</fullName>
    </recommendedName>
</protein>
<dbReference type="SUPFAM" id="SSF51735">
    <property type="entry name" value="NAD(P)-binding Rossmann-fold domains"/>
    <property type="match status" value="1"/>
</dbReference>
<proteinExistence type="inferred from homology"/>
<dbReference type="InterPro" id="IPR020904">
    <property type="entry name" value="Sc_DH/Rdtase_CS"/>
</dbReference>
<dbReference type="InterPro" id="IPR036291">
    <property type="entry name" value="NAD(P)-bd_dom_sf"/>
</dbReference>
<dbReference type="Pfam" id="PF00106">
    <property type="entry name" value="adh_short"/>
    <property type="match status" value="1"/>
</dbReference>
<dbReference type="PRINTS" id="PR00081">
    <property type="entry name" value="GDHRDH"/>
</dbReference>
<evidence type="ECO:0000256" key="1">
    <source>
        <dbReference type="ARBA" id="ARBA00006484"/>
    </source>
</evidence>
<comment type="similarity">
    <text evidence="1 2">Belongs to the short-chain dehydrogenases/reductases (SDR) family.</text>
</comment>
<dbReference type="CDD" id="cd05233">
    <property type="entry name" value="SDR_c"/>
    <property type="match status" value="1"/>
</dbReference>
<dbReference type="PRINTS" id="PR00080">
    <property type="entry name" value="SDRFAMILY"/>
</dbReference>
<dbReference type="InterPro" id="IPR050259">
    <property type="entry name" value="SDR"/>
</dbReference>
<evidence type="ECO:0008006" key="6">
    <source>
        <dbReference type="Google" id="ProtNLM"/>
    </source>
</evidence>